<dbReference type="PROSITE" id="PS51186">
    <property type="entry name" value="GNAT"/>
    <property type="match status" value="1"/>
</dbReference>
<dbReference type="Pfam" id="PF00583">
    <property type="entry name" value="Acetyltransf_1"/>
    <property type="match status" value="1"/>
</dbReference>
<dbReference type="Gene3D" id="3.40.630.30">
    <property type="match status" value="1"/>
</dbReference>
<reference evidence="4 5" key="1">
    <citation type="submission" date="2019-12" db="EMBL/GenBank/DDBJ databases">
        <title>Genomic-based taxomic classification of the family Erythrobacteraceae.</title>
        <authorList>
            <person name="Xu L."/>
        </authorList>
    </citation>
    <scope>NUCLEOTIDE SEQUENCE [LARGE SCALE GENOMIC DNA]</scope>
    <source>
        <strain evidence="4 5">MCCC 1A09965</strain>
    </source>
</reference>
<comment type="caution">
    <text evidence="4">The sequence shown here is derived from an EMBL/GenBank/DDBJ whole genome shotgun (WGS) entry which is preliminary data.</text>
</comment>
<accession>A0A844YGF2</accession>
<dbReference type="AlphaFoldDB" id="A0A844YGF2"/>
<evidence type="ECO:0000313" key="5">
    <source>
        <dbReference type="Proteomes" id="UP000445582"/>
    </source>
</evidence>
<keyword evidence="2" id="KW-0012">Acyltransferase</keyword>
<dbReference type="EMBL" id="WTYN01000001">
    <property type="protein sequence ID" value="MXO62104.1"/>
    <property type="molecule type" value="Genomic_DNA"/>
</dbReference>
<dbReference type="PANTHER" id="PTHR43420">
    <property type="entry name" value="ACETYLTRANSFERASE"/>
    <property type="match status" value="1"/>
</dbReference>
<organism evidence="4 5">
    <name type="scientific">Qipengyuania oceanensis</name>
    <dbReference type="NCBI Taxonomy" id="1463597"/>
    <lineage>
        <taxon>Bacteria</taxon>
        <taxon>Pseudomonadati</taxon>
        <taxon>Pseudomonadota</taxon>
        <taxon>Alphaproteobacteria</taxon>
        <taxon>Sphingomonadales</taxon>
        <taxon>Erythrobacteraceae</taxon>
        <taxon>Qipengyuania</taxon>
    </lineage>
</organism>
<dbReference type="InterPro" id="IPR016181">
    <property type="entry name" value="Acyl_CoA_acyltransferase"/>
</dbReference>
<dbReference type="GO" id="GO:0016747">
    <property type="term" value="F:acyltransferase activity, transferring groups other than amino-acyl groups"/>
    <property type="evidence" value="ECO:0007669"/>
    <property type="project" value="InterPro"/>
</dbReference>
<proteinExistence type="predicted"/>
<keyword evidence="1 4" id="KW-0808">Transferase</keyword>
<feature type="domain" description="N-acetyltransferase" evidence="3">
    <location>
        <begin position="1"/>
        <end position="152"/>
    </location>
</feature>
<dbReference type="PANTHER" id="PTHR43420:SF44">
    <property type="entry name" value="ACETYLTRANSFERASE YPEA"/>
    <property type="match status" value="1"/>
</dbReference>
<evidence type="ECO:0000256" key="1">
    <source>
        <dbReference type="ARBA" id="ARBA00022679"/>
    </source>
</evidence>
<dbReference type="SUPFAM" id="SSF55729">
    <property type="entry name" value="Acyl-CoA N-acyltransferases (Nat)"/>
    <property type="match status" value="1"/>
</dbReference>
<dbReference type="CDD" id="cd04301">
    <property type="entry name" value="NAT_SF"/>
    <property type="match status" value="1"/>
</dbReference>
<dbReference type="OrthoDB" id="9804026at2"/>
<dbReference type="Proteomes" id="UP000445582">
    <property type="component" value="Unassembled WGS sequence"/>
</dbReference>
<protein>
    <submittedName>
        <fullName evidence="4">GNAT family N-acetyltransferase</fullName>
    </submittedName>
</protein>
<evidence type="ECO:0000256" key="2">
    <source>
        <dbReference type="ARBA" id="ARBA00023315"/>
    </source>
</evidence>
<dbReference type="InterPro" id="IPR050680">
    <property type="entry name" value="YpeA/RimI_acetyltransf"/>
</dbReference>
<sequence>MIEELDAVMEVMETAFDPHWGEAWNRAQVLGSLQMPHSHLLIADPSGDPWAYRREPAGFLLSRNAPGEEELLLVAVVPAHRGKRIGATLMERFRQDAQARGAERLFLEMRANNPAERLYRAQGYQPIGRRKDYYRLADGSRLDAITFALDLETDARSY</sequence>
<name>A0A844YGF2_9SPHN</name>
<keyword evidence="5" id="KW-1185">Reference proteome</keyword>
<dbReference type="RefSeq" id="WP_160671572.1">
    <property type="nucleotide sequence ID" value="NZ_WTYN01000001.1"/>
</dbReference>
<evidence type="ECO:0000259" key="3">
    <source>
        <dbReference type="PROSITE" id="PS51186"/>
    </source>
</evidence>
<evidence type="ECO:0000313" key="4">
    <source>
        <dbReference type="EMBL" id="MXO62104.1"/>
    </source>
</evidence>
<gene>
    <name evidence="4" type="ORF">GRI48_03675</name>
</gene>
<dbReference type="InterPro" id="IPR000182">
    <property type="entry name" value="GNAT_dom"/>
</dbReference>